<protein>
    <submittedName>
        <fullName evidence="1">Uncharacterized protein</fullName>
    </submittedName>
</protein>
<proteinExistence type="predicted"/>
<gene>
    <name evidence="1" type="ORF">BJP36_39775</name>
</gene>
<dbReference type="Proteomes" id="UP000176944">
    <property type="component" value="Chromosome"/>
</dbReference>
<reference evidence="1" key="2">
    <citation type="submission" date="2022-10" db="EMBL/GenBank/DDBJ databases">
        <authorList>
            <person name="Ngo T.-E."/>
        </authorList>
    </citation>
    <scope>NUCLEOTIDE SEQUENCE</scope>
    <source>
        <strain evidence="1">JHB</strain>
    </source>
</reference>
<dbReference type="EMBL" id="CP017708">
    <property type="protein sequence ID" value="WAN70196.1"/>
    <property type="molecule type" value="Genomic_DNA"/>
</dbReference>
<evidence type="ECO:0000313" key="1">
    <source>
        <dbReference type="EMBL" id="WAN70196.1"/>
    </source>
</evidence>
<reference evidence="1" key="1">
    <citation type="journal article" date="2017" name="Proc. Natl. Acad. Sci. U.S.A.">
        <title>Comparative genomics uncovers the prolific and distinctive metabolic potential of the cyanobacterial genus Moorea.</title>
        <authorList>
            <person name="Leao T."/>
            <person name="Castelao G."/>
            <person name="Korobeynikov A."/>
            <person name="Monroe E.A."/>
            <person name="Podell S."/>
            <person name="Glukhov E."/>
            <person name="Allen E.E."/>
            <person name="Gerwick W.H."/>
            <person name="Gerwick L."/>
        </authorList>
    </citation>
    <scope>NUCLEOTIDE SEQUENCE</scope>
    <source>
        <strain evidence="1">JHB</strain>
    </source>
</reference>
<dbReference type="AlphaFoldDB" id="A0A9Q9SV12"/>
<accession>A0A9Q9SV12</accession>
<name>A0A9Q9SV12_MOOP1</name>
<organism evidence="1">
    <name type="scientific">Moorena producens (strain JHB)</name>
    <dbReference type="NCBI Taxonomy" id="1454205"/>
    <lineage>
        <taxon>Bacteria</taxon>
        <taxon>Bacillati</taxon>
        <taxon>Cyanobacteriota</taxon>
        <taxon>Cyanophyceae</taxon>
        <taxon>Coleofasciculales</taxon>
        <taxon>Coleofasciculaceae</taxon>
        <taxon>Moorena</taxon>
    </lineage>
</organism>
<sequence length="49" mass="5653">MSLSIQPSAISRQPLARLHRTAYFIQKHRLRYGQAARTVAPFVAHKHLK</sequence>